<keyword evidence="1" id="KW-0472">Membrane</keyword>
<protein>
    <submittedName>
        <fullName evidence="2">Uncharacterized protein</fullName>
    </submittedName>
</protein>
<feature type="transmembrane region" description="Helical" evidence="1">
    <location>
        <begin position="12"/>
        <end position="38"/>
    </location>
</feature>
<gene>
    <name evidence="2" type="ORF">SARC_09200</name>
</gene>
<name>A0A0L0FPC2_9EUKA</name>
<keyword evidence="1" id="KW-1133">Transmembrane helix</keyword>
<evidence type="ECO:0000313" key="2">
    <source>
        <dbReference type="EMBL" id="KNC78366.1"/>
    </source>
</evidence>
<evidence type="ECO:0000313" key="3">
    <source>
        <dbReference type="Proteomes" id="UP000054560"/>
    </source>
</evidence>
<keyword evidence="3" id="KW-1185">Reference proteome</keyword>
<dbReference type="GeneID" id="25909704"/>
<keyword evidence="1" id="KW-0812">Transmembrane</keyword>
<dbReference type="AlphaFoldDB" id="A0A0L0FPC2"/>
<reference evidence="2 3" key="1">
    <citation type="submission" date="2011-02" db="EMBL/GenBank/DDBJ databases">
        <title>The Genome Sequence of Sphaeroforma arctica JP610.</title>
        <authorList>
            <consortium name="The Broad Institute Genome Sequencing Platform"/>
            <person name="Russ C."/>
            <person name="Cuomo C."/>
            <person name="Young S.K."/>
            <person name="Zeng Q."/>
            <person name="Gargeya S."/>
            <person name="Alvarado L."/>
            <person name="Berlin A."/>
            <person name="Chapman S.B."/>
            <person name="Chen Z."/>
            <person name="Freedman E."/>
            <person name="Gellesch M."/>
            <person name="Goldberg J."/>
            <person name="Griggs A."/>
            <person name="Gujja S."/>
            <person name="Heilman E."/>
            <person name="Heiman D."/>
            <person name="Howarth C."/>
            <person name="Mehta T."/>
            <person name="Neiman D."/>
            <person name="Pearson M."/>
            <person name="Roberts A."/>
            <person name="Saif S."/>
            <person name="Shea T."/>
            <person name="Shenoy N."/>
            <person name="Sisk P."/>
            <person name="Stolte C."/>
            <person name="Sykes S."/>
            <person name="White J."/>
            <person name="Yandava C."/>
            <person name="Burger G."/>
            <person name="Gray M.W."/>
            <person name="Holland P.W.H."/>
            <person name="King N."/>
            <person name="Lang F.B.F."/>
            <person name="Roger A.J."/>
            <person name="Ruiz-Trillo I."/>
            <person name="Haas B."/>
            <person name="Nusbaum C."/>
            <person name="Birren B."/>
        </authorList>
    </citation>
    <scope>NUCLEOTIDE SEQUENCE [LARGE SCALE GENOMIC DNA]</scope>
    <source>
        <strain evidence="2 3">JP610</strain>
    </source>
</reference>
<sequence>MKEADIQVGAHIIVSYSVCALELMMIVSTVAFCATVFAGHTKVSDSPDAATWALESYGGDAKKKSSLRTPPAVKASLLEGLTCGLDEVLLFS</sequence>
<accession>A0A0L0FPC2</accession>
<organism evidence="2 3">
    <name type="scientific">Sphaeroforma arctica JP610</name>
    <dbReference type="NCBI Taxonomy" id="667725"/>
    <lineage>
        <taxon>Eukaryota</taxon>
        <taxon>Ichthyosporea</taxon>
        <taxon>Ichthyophonida</taxon>
        <taxon>Sphaeroforma</taxon>
    </lineage>
</organism>
<dbReference type="EMBL" id="KQ242503">
    <property type="protein sequence ID" value="KNC78366.1"/>
    <property type="molecule type" value="Genomic_DNA"/>
</dbReference>
<dbReference type="RefSeq" id="XP_014152268.1">
    <property type="nucleotide sequence ID" value="XM_014296793.1"/>
</dbReference>
<dbReference type="Proteomes" id="UP000054560">
    <property type="component" value="Unassembled WGS sequence"/>
</dbReference>
<evidence type="ECO:0000256" key="1">
    <source>
        <dbReference type="SAM" id="Phobius"/>
    </source>
</evidence>
<proteinExistence type="predicted"/>